<accession>A0ACC1RIN3</accession>
<evidence type="ECO:0000313" key="2">
    <source>
        <dbReference type="Proteomes" id="UP001148662"/>
    </source>
</evidence>
<name>A0ACC1RIN3_9APHY</name>
<comment type="caution">
    <text evidence="1">The sequence shown here is derived from an EMBL/GenBank/DDBJ whole genome shotgun (WGS) entry which is preliminary data.</text>
</comment>
<dbReference type="EMBL" id="JANHOG010002875">
    <property type="protein sequence ID" value="KAJ3519147.1"/>
    <property type="molecule type" value="Genomic_DNA"/>
</dbReference>
<protein>
    <submittedName>
        <fullName evidence="1">Uncharacterized protein</fullName>
    </submittedName>
</protein>
<proteinExistence type="predicted"/>
<keyword evidence="2" id="KW-1185">Reference proteome</keyword>
<evidence type="ECO:0000313" key="1">
    <source>
        <dbReference type="EMBL" id="KAJ3519147.1"/>
    </source>
</evidence>
<gene>
    <name evidence="1" type="ORF">NM688_g9346</name>
</gene>
<organism evidence="1 2">
    <name type="scientific">Phlebia brevispora</name>
    <dbReference type="NCBI Taxonomy" id="194682"/>
    <lineage>
        <taxon>Eukaryota</taxon>
        <taxon>Fungi</taxon>
        <taxon>Dikarya</taxon>
        <taxon>Basidiomycota</taxon>
        <taxon>Agaricomycotina</taxon>
        <taxon>Agaricomycetes</taxon>
        <taxon>Polyporales</taxon>
        <taxon>Meruliaceae</taxon>
        <taxon>Phlebia</taxon>
    </lineage>
</organism>
<reference evidence="1" key="1">
    <citation type="submission" date="2022-07" db="EMBL/GenBank/DDBJ databases">
        <title>Genome Sequence of Phlebia brevispora.</title>
        <authorList>
            <person name="Buettner E."/>
        </authorList>
    </citation>
    <scope>NUCLEOTIDE SEQUENCE</scope>
    <source>
        <strain evidence="1">MPL23</strain>
    </source>
</reference>
<dbReference type="Proteomes" id="UP001148662">
    <property type="component" value="Unassembled WGS sequence"/>
</dbReference>
<sequence length="176" mass="20622">MSNEASAMYAPYRYRDFRHPCSQCDKTFESEKGLTLHRSQVHSNRPLKPIRWIQIDDDGNKTKHFADPQDDVDNPGHQVYYCPRDQYHITRSSRGFKRHLRSCHKEIASIVFKTTEGTPDLLYPDDSLPPTPDEPDDDRNDLTWPRRPPKRRGRPPTRGHWSLDHREGEQTFIAAV</sequence>